<dbReference type="Proteomes" id="UP000647241">
    <property type="component" value="Unassembled WGS sequence"/>
</dbReference>
<dbReference type="NCBIfam" id="TIGR02595">
    <property type="entry name" value="PEP_CTERM"/>
    <property type="match status" value="1"/>
</dbReference>
<keyword evidence="4" id="KW-1185">Reference proteome</keyword>
<gene>
    <name evidence="3" type="ORF">GCM10011585_29770</name>
</gene>
<dbReference type="InterPro" id="IPR013424">
    <property type="entry name" value="Ice-binding_C"/>
</dbReference>
<dbReference type="Pfam" id="PF07589">
    <property type="entry name" value="PEP-CTERM"/>
    <property type="match status" value="1"/>
</dbReference>
<proteinExistence type="predicted"/>
<dbReference type="EMBL" id="BMGT01000003">
    <property type="protein sequence ID" value="GGG84064.1"/>
    <property type="molecule type" value="Genomic_DNA"/>
</dbReference>
<reference evidence="3" key="2">
    <citation type="submission" date="2020-09" db="EMBL/GenBank/DDBJ databases">
        <authorList>
            <person name="Sun Q."/>
            <person name="Zhou Y."/>
        </authorList>
    </citation>
    <scope>NUCLEOTIDE SEQUENCE</scope>
    <source>
        <strain evidence="3">CGMCC 1.12997</strain>
    </source>
</reference>
<evidence type="ECO:0000259" key="2">
    <source>
        <dbReference type="Pfam" id="PF07589"/>
    </source>
</evidence>
<evidence type="ECO:0000313" key="3">
    <source>
        <dbReference type="EMBL" id="GGG84064.1"/>
    </source>
</evidence>
<name>A0A917HML2_9BACT</name>
<dbReference type="RefSeq" id="WP_229739341.1">
    <property type="nucleotide sequence ID" value="NZ_BMGT01000003.1"/>
</dbReference>
<protein>
    <recommendedName>
        <fullName evidence="2">Ice-binding protein C-terminal domain-containing protein</fullName>
    </recommendedName>
</protein>
<feature type="domain" description="Ice-binding protein C-terminal" evidence="2">
    <location>
        <begin position="180"/>
        <end position="203"/>
    </location>
</feature>
<organism evidence="3 4">
    <name type="scientific">Edaphobacter dinghuensis</name>
    <dbReference type="NCBI Taxonomy" id="1560005"/>
    <lineage>
        <taxon>Bacteria</taxon>
        <taxon>Pseudomonadati</taxon>
        <taxon>Acidobacteriota</taxon>
        <taxon>Terriglobia</taxon>
        <taxon>Terriglobales</taxon>
        <taxon>Acidobacteriaceae</taxon>
        <taxon>Edaphobacter</taxon>
    </lineage>
</organism>
<feature type="chain" id="PRO_5037710054" description="Ice-binding protein C-terminal domain-containing protein" evidence="1">
    <location>
        <begin position="24"/>
        <end position="206"/>
    </location>
</feature>
<evidence type="ECO:0000256" key="1">
    <source>
        <dbReference type="SAM" id="SignalP"/>
    </source>
</evidence>
<accession>A0A917HML2</accession>
<evidence type="ECO:0000313" key="4">
    <source>
        <dbReference type="Proteomes" id="UP000647241"/>
    </source>
</evidence>
<reference evidence="3" key="1">
    <citation type="journal article" date="2014" name="Int. J. Syst. Evol. Microbiol.">
        <title>Complete genome sequence of Corynebacterium casei LMG S-19264T (=DSM 44701T), isolated from a smear-ripened cheese.</title>
        <authorList>
            <consortium name="US DOE Joint Genome Institute (JGI-PGF)"/>
            <person name="Walter F."/>
            <person name="Albersmeier A."/>
            <person name="Kalinowski J."/>
            <person name="Ruckert C."/>
        </authorList>
    </citation>
    <scope>NUCLEOTIDE SEQUENCE</scope>
    <source>
        <strain evidence="3">CGMCC 1.12997</strain>
    </source>
</reference>
<dbReference type="AlphaFoldDB" id="A0A917HML2"/>
<feature type="signal peptide" evidence="1">
    <location>
        <begin position="1"/>
        <end position="23"/>
    </location>
</feature>
<sequence length="206" mass="20887">MPARFAWLSAIVLFFASPLLLHADPLPPTTPAIYTFAVTGSGSLDGIAFTDQTITFTADTTLASVSTLASGTIDRALNVPTTVSVSGVGSDSLIDNISFVVARSGNPNAGITDRTLGLGLVVLQGSAFADVSMFDNAGPVSANGIPNYFAVTTPTGNGSLYLSDVTSGSYTALIGDQPAAVPEPSSLLLLGTGLVGAMGAFRKRLA</sequence>
<comment type="caution">
    <text evidence="3">The sequence shown here is derived from an EMBL/GenBank/DDBJ whole genome shotgun (WGS) entry which is preliminary data.</text>
</comment>
<keyword evidence="1" id="KW-0732">Signal</keyword>